<protein>
    <recommendedName>
        <fullName evidence="3">EF-hand domain-containing protein</fullName>
    </recommendedName>
</protein>
<dbReference type="KEGG" id="psoj:PHYSODRAFT_525826"/>
<accession>G5A579</accession>
<evidence type="ECO:0000313" key="2">
    <source>
        <dbReference type="Proteomes" id="UP000002640"/>
    </source>
</evidence>
<dbReference type="AlphaFoldDB" id="G5A579"/>
<keyword evidence="2" id="KW-1185">Reference proteome</keyword>
<gene>
    <name evidence="1" type="ORF">PHYSODRAFT_525826</name>
</gene>
<organism evidence="1 2">
    <name type="scientific">Phytophthora sojae (strain P6497)</name>
    <name type="common">Soybean stem and root rot agent</name>
    <name type="synonym">Phytophthora megasperma f. sp. glycines</name>
    <dbReference type="NCBI Taxonomy" id="1094619"/>
    <lineage>
        <taxon>Eukaryota</taxon>
        <taxon>Sar</taxon>
        <taxon>Stramenopiles</taxon>
        <taxon>Oomycota</taxon>
        <taxon>Peronosporomycetes</taxon>
        <taxon>Peronosporales</taxon>
        <taxon>Peronosporaceae</taxon>
        <taxon>Phytophthora</taxon>
    </lineage>
</organism>
<evidence type="ECO:0000313" key="1">
    <source>
        <dbReference type="EMBL" id="EGZ09264.1"/>
    </source>
</evidence>
<dbReference type="InParanoid" id="G5A579"/>
<reference evidence="1 2" key="1">
    <citation type="journal article" date="2006" name="Science">
        <title>Phytophthora genome sequences uncover evolutionary origins and mechanisms of pathogenesis.</title>
        <authorList>
            <person name="Tyler B.M."/>
            <person name="Tripathy S."/>
            <person name="Zhang X."/>
            <person name="Dehal P."/>
            <person name="Jiang R.H."/>
            <person name="Aerts A."/>
            <person name="Arredondo F.D."/>
            <person name="Baxter L."/>
            <person name="Bensasson D."/>
            <person name="Beynon J.L."/>
            <person name="Chapman J."/>
            <person name="Damasceno C.M."/>
            <person name="Dorrance A.E."/>
            <person name="Dou D."/>
            <person name="Dickerman A.W."/>
            <person name="Dubchak I.L."/>
            <person name="Garbelotto M."/>
            <person name="Gijzen M."/>
            <person name="Gordon S.G."/>
            <person name="Govers F."/>
            <person name="Grunwald N.J."/>
            <person name="Huang W."/>
            <person name="Ivors K.L."/>
            <person name="Jones R.W."/>
            <person name="Kamoun S."/>
            <person name="Krampis K."/>
            <person name="Lamour K.H."/>
            <person name="Lee M.K."/>
            <person name="McDonald W.H."/>
            <person name="Medina M."/>
            <person name="Meijer H.J."/>
            <person name="Nordberg E.K."/>
            <person name="Maclean D.J."/>
            <person name="Ospina-Giraldo M.D."/>
            <person name="Morris P.F."/>
            <person name="Phuntumart V."/>
            <person name="Putnam N.H."/>
            <person name="Rash S."/>
            <person name="Rose J.K."/>
            <person name="Sakihama Y."/>
            <person name="Salamov A.A."/>
            <person name="Savidor A."/>
            <person name="Scheuring C.F."/>
            <person name="Smith B.M."/>
            <person name="Sobral B.W."/>
            <person name="Terry A."/>
            <person name="Torto-Alalibo T.A."/>
            <person name="Win J."/>
            <person name="Xu Z."/>
            <person name="Zhang H."/>
            <person name="Grigoriev I.V."/>
            <person name="Rokhsar D.S."/>
            <person name="Boore J.L."/>
        </authorList>
    </citation>
    <scope>NUCLEOTIDE SEQUENCE [LARGE SCALE GENOMIC DNA]</scope>
    <source>
        <strain evidence="1 2">P6497</strain>
    </source>
</reference>
<dbReference type="GeneID" id="20660928"/>
<dbReference type="OMA" id="VIWNRAI"/>
<proteinExistence type="predicted"/>
<name>G5A579_PHYSP</name>
<dbReference type="RefSeq" id="XP_009535897.1">
    <property type="nucleotide sequence ID" value="XM_009537602.1"/>
</dbReference>
<dbReference type="STRING" id="1094619.G5A579"/>
<evidence type="ECO:0008006" key="3">
    <source>
        <dbReference type="Google" id="ProtNLM"/>
    </source>
</evidence>
<sequence>MAAMNAAFDAAMTTAAQIARFYCVTVSPDERACARWPKLRGAAIAEGVQATSRVVEHVQMQLPTLRFHSMTVDFIKDTAGIWWLTRVVDFNASSSVEPPRDDGGFGSRDSAVLIPEALRSKHSRLNNDPQVDDCDSPRRASGLLRGDELDNALNSRACFLCGCSCELAPTFRGQLDAMLKDQTGDDYKENSTTCISIEPPVGDEFRMTLTMALDTIFFMRQRGVALPVWENAVSTVKKSQLRDVCDFPVCMLCYRVYQQQNRLQVIARELHSVTRVCMANSAASGLSASQLLSTELRVRHETPKSVLDRLEAFRTETIPPALLLRGDSPEMRPTWSILTPMRGAEVDPTASQLRLVFFFHELQDAGPDLIPTDFFLEYQLGQNVSQVQLEGSKHHTPNRWQLCEARVHYLCATLDAFSEFCSHKRLLIKMKAKPTITAATINRHRNMEEFVGYTLLSLRSVATAAKWFGNSLQPESRTDYLLELHTASYGLLTLKLTVGLLVDPVPLANVRDVLRDRIFLEEQPPRGVYWPPPSHYLGGLAVPRDWVGALMPSEYTKILPMRRREAPVSHSSSRTLHLVSVAMVGTTLSRVCLAAKRIVFRVTEDTAATRFPTILLAAILRHASFANPVSTSCFPSISLSNWKSPARFHFTRRYSVDRLLAEVKPGSLPMLALLGELLLVLIEDRALPTTLDANALEPVLEPFWQQDSGWRPIPRTRSNCLPEHRVIWNRAIRRWEAATADITAIEEVPELGTPPDKPDVSDKLAMKAHSVVLAADIGDFRAKNLALVLCELFEQMETLDNGYIEIAELRSLAKCLPEEEYLGVEDQLELDVGGSERLSLQDVETIAELVERQRRLALRTLLHSLMESAVMVDALAQFDRVGSGEMSLEGVYCSNPLVDGATIHGFTCVVSSRVPRACVRSFDDPAQGISCIYPRAEKVAGRVLPTPRIHGGLRYR</sequence>
<dbReference type="Proteomes" id="UP000002640">
    <property type="component" value="Unassembled WGS sequence"/>
</dbReference>
<dbReference type="EMBL" id="JH159160">
    <property type="protein sequence ID" value="EGZ09264.1"/>
    <property type="molecule type" value="Genomic_DNA"/>
</dbReference>